<evidence type="ECO:0000256" key="4">
    <source>
        <dbReference type="ARBA" id="ARBA00022729"/>
    </source>
</evidence>
<comment type="similarity">
    <text evidence="2">Belongs to the bacterial solute-binding protein 8 family.</text>
</comment>
<gene>
    <name evidence="7" type="ORF">NS184_04640</name>
</gene>
<dbReference type="EMBL" id="LDQC01000026">
    <property type="protein sequence ID" value="KTR08813.1"/>
    <property type="molecule type" value="Genomic_DNA"/>
</dbReference>
<organism evidence="7 8">
    <name type="scientific">Curtobacterium luteum</name>
    <dbReference type="NCBI Taxonomy" id="33881"/>
    <lineage>
        <taxon>Bacteria</taxon>
        <taxon>Bacillati</taxon>
        <taxon>Actinomycetota</taxon>
        <taxon>Actinomycetes</taxon>
        <taxon>Micrococcales</taxon>
        <taxon>Microbacteriaceae</taxon>
        <taxon>Curtobacterium</taxon>
    </lineage>
</organism>
<dbReference type="Pfam" id="PF01497">
    <property type="entry name" value="Peripla_BP_2"/>
    <property type="match status" value="1"/>
</dbReference>
<dbReference type="PATRIC" id="fig|33881.3.peg.1200"/>
<dbReference type="OrthoDB" id="9793175at2"/>
<feature type="domain" description="Fe/B12 periplasmic-binding" evidence="6">
    <location>
        <begin position="56"/>
        <end position="329"/>
    </location>
</feature>
<accession>A0A175S101</accession>
<dbReference type="GO" id="GO:0030288">
    <property type="term" value="C:outer membrane-bounded periplasmic space"/>
    <property type="evidence" value="ECO:0007669"/>
    <property type="project" value="TreeGrafter"/>
</dbReference>
<keyword evidence="4 5" id="KW-0732">Signal</keyword>
<feature type="signal peptide" evidence="5">
    <location>
        <begin position="1"/>
        <end position="23"/>
    </location>
</feature>
<evidence type="ECO:0000259" key="6">
    <source>
        <dbReference type="PROSITE" id="PS50983"/>
    </source>
</evidence>
<evidence type="ECO:0000256" key="3">
    <source>
        <dbReference type="ARBA" id="ARBA00022448"/>
    </source>
</evidence>
<comment type="caution">
    <text evidence="7">The sequence shown here is derived from an EMBL/GenBank/DDBJ whole genome shotgun (WGS) entry which is preliminary data.</text>
</comment>
<sequence>MKRRLLTATAIAAAAALSLTACGSTQEASDANPSAAKITVTDAQGTKVTLDGPAKKVVGTEWNVVEDLETLGVAPAGVADVKGYSQWDSKVPLTGDPEDIGTRGEPSTDTIASIAPDLIVATTDLKDSVVAQLRKIAPTIVIASAKSGAQLDTIKDTLDLIAEATGTTAKADSVWKALEEKIADGKQEIAEAGKAGTKVAFADGYVLSNQVTIRPYTKGSLIGQVNAELGLTDAWSGTGIEGDAAYGLGSTDVEGLTKLPADTQFLYIDNKAASEDDVFGTTLASNSVWKSLPFVEQGTVHRLDDGIWMFGGPGAMDAYVDAAVAALTK</sequence>
<keyword evidence="3" id="KW-0813">Transport</keyword>
<dbReference type="PANTHER" id="PTHR30532:SF1">
    <property type="entry name" value="IRON(3+)-HYDROXAMATE-BINDING PROTEIN FHUD"/>
    <property type="match status" value="1"/>
</dbReference>
<dbReference type="InterPro" id="IPR002491">
    <property type="entry name" value="ABC_transptr_periplasmic_BD"/>
</dbReference>
<dbReference type="CDD" id="cd01146">
    <property type="entry name" value="FhuD"/>
    <property type="match status" value="1"/>
</dbReference>
<dbReference type="PANTHER" id="PTHR30532">
    <property type="entry name" value="IRON III DICITRATE-BINDING PERIPLASMIC PROTEIN"/>
    <property type="match status" value="1"/>
</dbReference>
<dbReference type="GO" id="GO:1901678">
    <property type="term" value="P:iron coordination entity transport"/>
    <property type="evidence" value="ECO:0007669"/>
    <property type="project" value="UniProtKB-ARBA"/>
</dbReference>
<proteinExistence type="inferred from homology"/>
<evidence type="ECO:0000313" key="7">
    <source>
        <dbReference type="EMBL" id="KTR08813.1"/>
    </source>
</evidence>
<name>A0A175S101_9MICO</name>
<feature type="chain" id="PRO_5038684269" evidence="5">
    <location>
        <begin position="24"/>
        <end position="329"/>
    </location>
</feature>
<dbReference type="Gene3D" id="3.40.50.1980">
    <property type="entry name" value="Nitrogenase molybdenum iron protein domain"/>
    <property type="match status" value="2"/>
</dbReference>
<dbReference type="PROSITE" id="PS51257">
    <property type="entry name" value="PROKAR_LIPOPROTEIN"/>
    <property type="match status" value="1"/>
</dbReference>
<dbReference type="SUPFAM" id="SSF53807">
    <property type="entry name" value="Helical backbone' metal receptor"/>
    <property type="match status" value="1"/>
</dbReference>
<dbReference type="AlphaFoldDB" id="A0A175S101"/>
<dbReference type="Proteomes" id="UP000078252">
    <property type="component" value="Unassembled WGS sequence"/>
</dbReference>
<evidence type="ECO:0000256" key="2">
    <source>
        <dbReference type="ARBA" id="ARBA00008814"/>
    </source>
</evidence>
<dbReference type="RefSeq" id="WP_058724969.1">
    <property type="nucleotide sequence ID" value="NZ_LDQC01000026.1"/>
</dbReference>
<evidence type="ECO:0000256" key="1">
    <source>
        <dbReference type="ARBA" id="ARBA00004196"/>
    </source>
</evidence>
<dbReference type="STRING" id="33881.NS184_04640"/>
<dbReference type="PROSITE" id="PS50983">
    <property type="entry name" value="FE_B12_PBP"/>
    <property type="match status" value="1"/>
</dbReference>
<comment type="subcellular location">
    <subcellularLocation>
        <location evidence="1">Cell envelope</location>
    </subcellularLocation>
</comment>
<protein>
    <submittedName>
        <fullName evidence="7">ABC transporter substrate-binding protein</fullName>
    </submittedName>
</protein>
<dbReference type="InterPro" id="IPR051313">
    <property type="entry name" value="Bact_iron-sidero_bind"/>
</dbReference>
<evidence type="ECO:0000256" key="5">
    <source>
        <dbReference type="SAM" id="SignalP"/>
    </source>
</evidence>
<reference evidence="7 8" key="1">
    <citation type="journal article" date="2016" name="Front. Microbiol.">
        <title>Genomic Resource of Rice Seed Associated Bacteria.</title>
        <authorList>
            <person name="Midha S."/>
            <person name="Bansal K."/>
            <person name="Sharma S."/>
            <person name="Kumar N."/>
            <person name="Patil P.P."/>
            <person name="Chaudhry V."/>
            <person name="Patil P.B."/>
        </authorList>
    </citation>
    <scope>NUCLEOTIDE SEQUENCE [LARGE SCALE GENOMIC DNA]</scope>
    <source>
        <strain evidence="7 8">NS184</strain>
    </source>
</reference>
<evidence type="ECO:0000313" key="8">
    <source>
        <dbReference type="Proteomes" id="UP000078252"/>
    </source>
</evidence>